<dbReference type="InParanoid" id="A0A162V1Q0"/>
<dbReference type="AlphaFoldDB" id="A0A162V1Q0"/>
<accession>A0A162V1Q0</accession>
<evidence type="ECO:0000256" key="1">
    <source>
        <dbReference type="SAM" id="SignalP"/>
    </source>
</evidence>
<keyword evidence="3" id="KW-1185">Reference proteome</keyword>
<dbReference type="Proteomes" id="UP000077315">
    <property type="component" value="Unassembled WGS sequence"/>
</dbReference>
<dbReference type="GeneID" id="28991130"/>
<sequence>MKWLISVLLVLSAVISTQAVDLPNLRTLHNECSQNLVCLDGLYCRRYNGAVYGTCEQP</sequence>
<evidence type="ECO:0000313" key="3">
    <source>
        <dbReference type="Proteomes" id="UP000077315"/>
    </source>
</evidence>
<protein>
    <submittedName>
        <fullName evidence="2">Uncharacterized protein</fullName>
    </submittedName>
</protein>
<dbReference type="OrthoDB" id="2222405at2759"/>
<organism evidence="2 3">
    <name type="scientific">Phycomyces blakesleeanus (strain ATCC 8743b / DSM 1359 / FGSC 10004 / NBRC 33097 / NRRL 1555)</name>
    <dbReference type="NCBI Taxonomy" id="763407"/>
    <lineage>
        <taxon>Eukaryota</taxon>
        <taxon>Fungi</taxon>
        <taxon>Fungi incertae sedis</taxon>
        <taxon>Mucoromycota</taxon>
        <taxon>Mucoromycotina</taxon>
        <taxon>Mucoromycetes</taxon>
        <taxon>Mucorales</taxon>
        <taxon>Phycomycetaceae</taxon>
        <taxon>Phycomyces</taxon>
    </lineage>
</organism>
<gene>
    <name evidence="2" type="ORF">PHYBLDRAFT_139434</name>
</gene>
<feature type="chain" id="PRO_5007840483" evidence="1">
    <location>
        <begin position="20"/>
        <end position="58"/>
    </location>
</feature>
<name>A0A162V1Q0_PHYB8</name>
<dbReference type="RefSeq" id="XP_018297443.1">
    <property type="nucleotide sequence ID" value="XM_018430224.1"/>
</dbReference>
<reference evidence="3" key="1">
    <citation type="submission" date="2015-06" db="EMBL/GenBank/DDBJ databases">
        <title>Expansion of signal transduction pathways in fungi by whole-genome duplication.</title>
        <authorList>
            <consortium name="DOE Joint Genome Institute"/>
            <person name="Corrochano L.M."/>
            <person name="Kuo A."/>
            <person name="Marcet-Houben M."/>
            <person name="Polaino S."/>
            <person name="Salamov A."/>
            <person name="Villalobos J.M."/>
            <person name="Alvarez M.I."/>
            <person name="Avalos J."/>
            <person name="Benito E.P."/>
            <person name="Benoit I."/>
            <person name="Burger G."/>
            <person name="Camino L.P."/>
            <person name="Canovas D."/>
            <person name="Cerda-Olmedo E."/>
            <person name="Cheng J.-F."/>
            <person name="Dominguez A."/>
            <person name="Elias M."/>
            <person name="Eslava A.P."/>
            <person name="Glaser F."/>
            <person name="Grimwood J."/>
            <person name="Gutierrez G."/>
            <person name="Heitman J."/>
            <person name="Henrissat B."/>
            <person name="Iturriaga E.A."/>
            <person name="Lang B.F."/>
            <person name="Lavin J.L."/>
            <person name="Lee S."/>
            <person name="Li W."/>
            <person name="Lindquist E."/>
            <person name="Lopez-Garcia S."/>
            <person name="Luque E.M."/>
            <person name="Marcos A.T."/>
            <person name="Martin J."/>
            <person name="McCluskey K."/>
            <person name="Medina H.R."/>
            <person name="Miralles-Duran A."/>
            <person name="Miyazaki A."/>
            <person name="Munoz-Torres E."/>
            <person name="Oguiza J.A."/>
            <person name="Ohm R."/>
            <person name="Olmedo M."/>
            <person name="Orejas M."/>
            <person name="Ortiz-Castellanos L."/>
            <person name="Pisabarro A.G."/>
            <person name="Rodriguez-Romero J."/>
            <person name="Ruiz-Herrera J."/>
            <person name="Ruiz-Vazquez R."/>
            <person name="Sanz C."/>
            <person name="Schackwitz W."/>
            <person name="Schmutz J."/>
            <person name="Shahriari M."/>
            <person name="Shelest E."/>
            <person name="Silva-Franco F."/>
            <person name="Soanes D."/>
            <person name="Syed K."/>
            <person name="Tagua V.G."/>
            <person name="Talbot N.J."/>
            <person name="Thon M."/>
            <person name="De vries R.P."/>
            <person name="Wiebenga A."/>
            <person name="Yadav J.S."/>
            <person name="Braun E.L."/>
            <person name="Baker S."/>
            <person name="Garre V."/>
            <person name="Horwitz B."/>
            <person name="Torres-Martinez S."/>
            <person name="Idnurm A."/>
            <person name="Herrera-Estrella A."/>
            <person name="Gabaldon T."/>
            <person name="Grigoriev I.V."/>
        </authorList>
    </citation>
    <scope>NUCLEOTIDE SEQUENCE [LARGE SCALE GENOMIC DNA]</scope>
    <source>
        <strain evidence="3">NRRL 1555(-)</strain>
    </source>
</reference>
<proteinExistence type="predicted"/>
<keyword evidence="1" id="KW-0732">Signal</keyword>
<dbReference type="EMBL" id="KV440972">
    <property type="protein sequence ID" value="OAD79403.1"/>
    <property type="molecule type" value="Genomic_DNA"/>
</dbReference>
<dbReference type="VEuPathDB" id="FungiDB:PHYBLDRAFT_139434"/>
<evidence type="ECO:0000313" key="2">
    <source>
        <dbReference type="EMBL" id="OAD79403.1"/>
    </source>
</evidence>
<feature type="signal peptide" evidence="1">
    <location>
        <begin position="1"/>
        <end position="19"/>
    </location>
</feature>